<protein>
    <submittedName>
        <fullName evidence="2">Uncharacterized protein</fullName>
    </submittedName>
</protein>
<keyword evidence="1" id="KW-0732">Signal</keyword>
<dbReference type="EMBL" id="JAHQIW010000320">
    <property type="protein sequence ID" value="KAJ1347489.1"/>
    <property type="molecule type" value="Genomic_DNA"/>
</dbReference>
<proteinExistence type="predicted"/>
<name>A0AAD5MNR4_PARTN</name>
<gene>
    <name evidence="2" type="ORF">KIN20_002554</name>
</gene>
<evidence type="ECO:0000256" key="1">
    <source>
        <dbReference type="SAM" id="SignalP"/>
    </source>
</evidence>
<reference evidence="2" key="1">
    <citation type="submission" date="2021-06" db="EMBL/GenBank/DDBJ databases">
        <title>Parelaphostrongylus tenuis whole genome reference sequence.</title>
        <authorList>
            <person name="Garwood T.J."/>
            <person name="Larsen P.A."/>
            <person name="Fountain-Jones N.M."/>
            <person name="Garbe J.R."/>
            <person name="Macchietto M.G."/>
            <person name="Kania S.A."/>
            <person name="Gerhold R.W."/>
            <person name="Richards J.E."/>
            <person name="Wolf T.M."/>
        </authorList>
    </citation>
    <scope>NUCLEOTIDE SEQUENCE</scope>
    <source>
        <strain evidence="2">MNPRO001-30</strain>
        <tissue evidence="2">Meninges</tissue>
    </source>
</reference>
<evidence type="ECO:0000313" key="3">
    <source>
        <dbReference type="Proteomes" id="UP001196413"/>
    </source>
</evidence>
<accession>A0AAD5MNR4</accession>
<feature type="signal peptide" evidence="1">
    <location>
        <begin position="1"/>
        <end position="15"/>
    </location>
</feature>
<comment type="caution">
    <text evidence="2">The sequence shown here is derived from an EMBL/GenBank/DDBJ whole genome shotgun (WGS) entry which is preliminary data.</text>
</comment>
<evidence type="ECO:0000313" key="2">
    <source>
        <dbReference type="EMBL" id="KAJ1347489.1"/>
    </source>
</evidence>
<feature type="chain" id="PRO_5042245657" evidence="1">
    <location>
        <begin position="16"/>
        <end position="134"/>
    </location>
</feature>
<dbReference type="AlphaFoldDB" id="A0AAD5MNR4"/>
<sequence length="134" mass="14755">MIALLLYVVASVSYALKCKDFIIGTNNGSVFNFENTLRCPTNTTWCMNLNVDLHLPQQSVDGSFGNCENNGFVGALVNLTKPYTDLSCKVVGCDNFTALNITRCCCNTDLCNIADRISVLLLLLILMTNIMLLF</sequence>
<keyword evidence="3" id="KW-1185">Reference proteome</keyword>
<dbReference type="Proteomes" id="UP001196413">
    <property type="component" value="Unassembled WGS sequence"/>
</dbReference>
<organism evidence="2 3">
    <name type="scientific">Parelaphostrongylus tenuis</name>
    <name type="common">Meningeal worm</name>
    <dbReference type="NCBI Taxonomy" id="148309"/>
    <lineage>
        <taxon>Eukaryota</taxon>
        <taxon>Metazoa</taxon>
        <taxon>Ecdysozoa</taxon>
        <taxon>Nematoda</taxon>
        <taxon>Chromadorea</taxon>
        <taxon>Rhabditida</taxon>
        <taxon>Rhabditina</taxon>
        <taxon>Rhabditomorpha</taxon>
        <taxon>Strongyloidea</taxon>
        <taxon>Metastrongylidae</taxon>
        <taxon>Parelaphostrongylus</taxon>
    </lineage>
</organism>